<gene>
    <name evidence="1" type="ORF">GCM10009827_074050</name>
</gene>
<organism evidence="1 2">
    <name type="scientific">Dactylosporangium maewongense</name>
    <dbReference type="NCBI Taxonomy" id="634393"/>
    <lineage>
        <taxon>Bacteria</taxon>
        <taxon>Bacillati</taxon>
        <taxon>Actinomycetota</taxon>
        <taxon>Actinomycetes</taxon>
        <taxon>Micromonosporales</taxon>
        <taxon>Micromonosporaceae</taxon>
        <taxon>Dactylosporangium</taxon>
    </lineage>
</organism>
<dbReference type="EMBL" id="BAAAQD010000017">
    <property type="protein sequence ID" value="GAA1543557.1"/>
    <property type="molecule type" value="Genomic_DNA"/>
</dbReference>
<protein>
    <submittedName>
        <fullName evidence="1">Uncharacterized protein</fullName>
    </submittedName>
</protein>
<accession>A0ABN2BMG8</accession>
<dbReference type="Proteomes" id="UP001501470">
    <property type="component" value="Unassembled WGS sequence"/>
</dbReference>
<sequence length="302" mass="32344">MLRMRPRLIAESCVGAASGQVRPVAGGGWLVTDPDDDATRLLCRRLHARATVDGGCGVVSSDGTHLGTVTDGVVTVEDLHGRQVWRKALEGVTECHLDGRGVLWTLAGDRLGARETATGRLIGEALLGVHPGWSTWIDDPRGDWTGLAGDRSWLARPTTAGIAVRPVPDVTLTDLHRTEPRYLASTRDGTRLTVRDVATNAVAADKPTDPGACLLASTAVSESLVLAAYNLDDHGTELERHLLLSAATLSVRSAVRYPAPQRDVHRSAEPGTWLTSDAEGLRLWRLDGLLDDDPLPGQQALF</sequence>
<comment type="caution">
    <text evidence="1">The sequence shown here is derived from an EMBL/GenBank/DDBJ whole genome shotgun (WGS) entry which is preliminary data.</text>
</comment>
<evidence type="ECO:0000313" key="1">
    <source>
        <dbReference type="EMBL" id="GAA1543557.1"/>
    </source>
</evidence>
<name>A0ABN2BMG8_9ACTN</name>
<proteinExistence type="predicted"/>
<keyword evidence="2" id="KW-1185">Reference proteome</keyword>
<reference evidence="1 2" key="1">
    <citation type="journal article" date="2019" name="Int. J. Syst. Evol. Microbiol.">
        <title>The Global Catalogue of Microorganisms (GCM) 10K type strain sequencing project: providing services to taxonomists for standard genome sequencing and annotation.</title>
        <authorList>
            <consortium name="The Broad Institute Genomics Platform"/>
            <consortium name="The Broad Institute Genome Sequencing Center for Infectious Disease"/>
            <person name="Wu L."/>
            <person name="Ma J."/>
        </authorList>
    </citation>
    <scope>NUCLEOTIDE SEQUENCE [LARGE SCALE GENOMIC DNA]</scope>
    <source>
        <strain evidence="1 2">JCM 15933</strain>
    </source>
</reference>
<evidence type="ECO:0000313" key="2">
    <source>
        <dbReference type="Proteomes" id="UP001501470"/>
    </source>
</evidence>